<evidence type="ECO:0000313" key="4">
    <source>
        <dbReference type="WBParaSite" id="BTMF_0000115201-mRNA-1"/>
    </source>
</evidence>
<reference evidence="2 3" key="2">
    <citation type="submission" date="2018-11" db="EMBL/GenBank/DDBJ databases">
        <authorList>
            <consortium name="Pathogen Informatics"/>
        </authorList>
    </citation>
    <scope>NUCLEOTIDE SEQUENCE [LARGE SCALE GENOMIC DNA]</scope>
</reference>
<evidence type="ECO:0000313" key="3">
    <source>
        <dbReference type="Proteomes" id="UP000280834"/>
    </source>
</evidence>
<evidence type="ECO:0000313" key="2">
    <source>
        <dbReference type="EMBL" id="VDO07861.1"/>
    </source>
</evidence>
<dbReference type="AlphaFoldDB" id="A0A0R3Q4C6"/>
<accession>A0A0R3Q4C6</accession>
<dbReference type="WBParaSite" id="BTMF_0000115201-mRNA-1">
    <property type="protein sequence ID" value="BTMF_0000115201-mRNA-1"/>
    <property type="gene ID" value="BTMF_0000115201"/>
</dbReference>
<protein>
    <submittedName>
        <fullName evidence="4">Nicotinate phosphoribosyltransferase</fullName>
    </submittedName>
</protein>
<name>A0A0R3Q4C6_9BILA</name>
<sequence length="151" mass="16611">MNALKKGWEGTGPTVITSSNTNSQTYFVHESQYLLKEKFLDGFLGDHWADSTRNPECMLPGSINLNINSNNSRSNASISMPSATSMRTSSYVFYSSTTAAGVLDVSEKNKRTGYPSGIEAHLLNVFLLPNHHNNISAFFFPSSNLLLQSLL</sequence>
<evidence type="ECO:0000256" key="1">
    <source>
        <dbReference type="SAM" id="MobiDB-lite"/>
    </source>
</evidence>
<dbReference type="Proteomes" id="UP000280834">
    <property type="component" value="Unassembled WGS sequence"/>
</dbReference>
<dbReference type="EMBL" id="UZAG01000278">
    <property type="protein sequence ID" value="VDO07861.1"/>
    <property type="molecule type" value="Genomic_DNA"/>
</dbReference>
<feature type="region of interest" description="Disordered" evidence="1">
    <location>
        <begin position="1"/>
        <end position="20"/>
    </location>
</feature>
<reference evidence="4" key="1">
    <citation type="submission" date="2017-02" db="UniProtKB">
        <authorList>
            <consortium name="WormBaseParasite"/>
        </authorList>
    </citation>
    <scope>IDENTIFICATION</scope>
</reference>
<keyword evidence="3" id="KW-1185">Reference proteome</keyword>
<organism evidence="4">
    <name type="scientific">Brugia timori</name>
    <dbReference type="NCBI Taxonomy" id="42155"/>
    <lineage>
        <taxon>Eukaryota</taxon>
        <taxon>Metazoa</taxon>
        <taxon>Ecdysozoa</taxon>
        <taxon>Nematoda</taxon>
        <taxon>Chromadorea</taxon>
        <taxon>Rhabditida</taxon>
        <taxon>Spirurina</taxon>
        <taxon>Spiruromorpha</taxon>
        <taxon>Filarioidea</taxon>
        <taxon>Onchocercidae</taxon>
        <taxon>Brugia</taxon>
    </lineage>
</organism>
<gene>
    <name evidence="2" type="ORF">BTMF_LOCUS508</name>
</gene>
<dbReference type="STRING" id="42155.A0A0R3Q4C6"/>
<proteinExistence type="predicted"/>